<feature type="transmembrane region" description="Helical" evidence="4">
    <location>
        <begin position="2120"/>
        <end position="2139"/>
    </location>
</feature>
<dbReference type="NCBIfam" id="TIGR03696">
    <property type="entry name" value="Rhs_assc_core"/>
    <property type="match status" value="1"/>
</dbReference>
<dbReference type="PANTHER" id="PTHR32305">
    <property type="match status" value="1"/>
</dbReference>
<dbReference type="InterPro" id="IPR028994">
    <property type="entry name" value="Integrin_alpha_N"/>
</dbReference>
<dbReference type="InterPro" id="IPR003284">
    <property type="entry name" value="Sal_SpvB"/>
</dbReference>
<sequence length="2444" mass="260569">MDEGGSSNYTIPLYVPPGTADLSPKLSLAYQQRGGNGSVGVGFGIGGLSAVTRCRKTREDGDGVGPFPAINFDADFGNDAYCLDGTRVRNRQQGAGTCPSTSGASATEYGIETDPATRVCGYEKVGVTGPAFWLVQPKDGSYRRYGVAGDSALPRNDGNGAVDGTQLLTWSLDRIADASGNVIEYRYERNAGQGEINIAEVVYTGRVALSNLLSDPPSYSRAPYNTVQFVYDVMPAASQRVDYLSGMKLTLSRRLTRINVKGTANRGADPDALEIVRSYYLEYSVPTASGLQAVSAVRECAPDGVNEVCYPRTRFTWNGNDGNTQGFPTAPTSTAYGGGMQYAIDFKLADVNSDGRQDLVWLKDGACDSSGSGNTRFQVMTSLATGTLSGPGYAAPTATGIYLQRPPVPPLSSLPGCGGDLRPQNFQTLWHIFDFTGDGRDDILAGNGLAWIIYPAVNNGSGWTYSGATSTSTGIVSTSTDDGRLVDLDADGLPDFLRGSDGQAVVARYLRRTASTTVAYSFSATDVIVDLENPAPPPGGYVPIGHTFLSPSRGVPPSADIDGDGASDLAIKITYEGPASDGCPSSGSLPQREQNGYLTSLVPDDIDALDCKRFWFTYRNAGIQPNGRLLFAVDSALGQIGGVNGLSGGGGDLQLADINGDGQADVLYQRINGTQRSFHLKLNAGKATTAGTERLLPEQATGLSLEQDLAARMQLLDVNGDGKLDLFYTLDLGGGSQRYPLRARRYEVSGFGAEIEVGNSTSNSQNPLTTPTFVADVTGDGVADLVRHTGSNMHIARGSSTLGGNDLVTYIVNGLGAVNTIGYAPLPYSSVYGRAFDAPSKVWGRGSPVFDVFASMWVVRSAWQTAPTAANGADVSQVRYYYSGARMQAGGRGFLGFQTVRTEDPQNLLVTTTEYRQDYPYAGRPVRTIVEKMSAPLPDPCASNPNAAGCHWEPPSNCGPLGCPIAPGGAALLAAGGQLLSDSATTWTAEPAFNPANWQPVHVYGASTDEQKFDLATADQLSYQLGSTFQFDRYGNLLSSTTTASHVDDTGSLQTDESKITNNVYGCTLAPPTVSGCAGSALNAERQRLGRLSISTVESIRSGAGSVKRRASFEYDSSRLLLVAEIQGPYDAGDEPDADQRKRLGMRTDYVLDADGNRTAEYRCSTAHYANRSACTNLTGFQQRQWEADPTRFQRYGKTVYEPKGRFPLYTLAPFYSASAANGADENVALYTGVAVAGGLFVMPAVPDDNIVINRNAFGDPMNRVSSTGVVTNFAYGRLGRARFESSSTGNFALSAYTWCRDPTTADIPAAAPRANCPLGAIFRVSTSSVASTGSNAGQSIAPTRYSYFDRLGREMLATTRIYQQDSSSLNRWSSIATTYDDTGRTKTTTVAYFSMDPTVAQTSSNRAGTPLGSAPAKSTSSYDAIGRSSLVDHPEQAANGASSTAVIFDKLKTEVINPRNFSSRQTKNARDELLSSTDTVGFTVNYDRDPVGNLLRVRRQPGDGDSAGVTLTTSMSYDRLGRKLGMNDPDKGAWTYRYNALGEQIDQVDGKGQTQIAYRDALGRIYKRTENRLTATGFISEPTGTWEYDTALRLTDGSTIKGVPKAEGNGTGGYSREYRYDVQGRLEVMVSTLDGTAYTERLAYDAFGRMSAHVAPSTNINATAGEVTGYSADGYPVTTTDAGTGIRYNEVLALTARAQVRQERFHNASAFTTTRSYDDNTGRLLVLDTASSAGASAVQRWEYTYDKHSDLTSRWNRATGYDLKEEFTYDALDRLKTVTLSRLNGSPVNQLQTVGYDQLGNIKSRVSGANTASWTYGAAGTTGCTRNAGPHAVSAFGSNRYCYDANGNQTEARYPGNLTRLISYTGYDLPETITTNGFPTTTTVSFKYAPDRGMWKRTDGSVNVDRIFCDGFQSAACAGGGGGAGASTTYFVGNLEIRIEGAITTTKRYVGSYLVVTTTNSNPTPQYAYLFRDALGSLDVITDQTGAVQQRLSFDAWGRRRAAEPAGGGAIWSILSPVQAAGFDTTKTRQGYTGHQQVDSVALVHMKGRLYDPELGRFIQADPFVEADATQGLNRYSYVLNNPLTLTDPSGYLSTREWIGLVIAVAASYISQQYWIAEAYWASLAVAVAGGFASAYVATGSWRAGLWGAFAAGVFWGIGAGFSSIQGSSGTGVFGSGYSSGQYAAKVAAHGAAGGVLTELQGGSFGHGFLSAGATQAVSPAIETMPAPVELIANAALGGTISEATGGSFANGAVTGAFQFLFNEAAHRVDEARMRSMYEMAHKMAAEANNGLSMMRFGTEDDAALYFSALATPITRATGLEVAAPIMRDEMGFWLGDLEPSRFLGGNAVSFPSSPGGVRARYVASAHTHPTNSGFSGAYLYWNRKTGVVGGEWGDIGVHVERGINAYVSLPNGAVFRFDYAGFQHAQGNSWTVYAKDHIRQIR</sequence>
<dbReference type="EMBL" id="JANFQO010000004">
    <property type="protein sequence ID" value="MCQ4164331.1"/>
    <property type="molecule type" value="Genomic_DNA"/>
</dbReference>
<proteinExistence type="predicted"/>
<keyword evidence="2" id="KW-0964">Secreted</keyword>
<evidence type="ECO:0000256" key="1">
    <source>
        <dbReference type="ARBA" id="ARBA00004613"/>
    </source>
</evidence>
<keyword evidence="3" id="KW-0843">Virulence</keyword>
<protein>
    <recommendedName>
        <fullName evidence="5">Insecticide toxin TcdB middle/N-terminal domain-containing protein</fullName>
    </recommendedName>
</protein>
<evidence type="ECO:0000313" key="6">
    <source>
        <dbReference type="EMBL" id="MCQ4164331.1"/>
    </source>
</evidence>
<dbReference type="RefSeq" id="WP_255913075.1">
    <property type="nucleotide sequence ID" value="NZ_JANFQO010000004.1"/>
</dbReference>
<comment type="caution">
    <text evidence="6">The sequence shown here is derived from an EMBL/GenBank/DDBJ whole genome shotgun (WGS) entry which is preliminary data.</text>
</comment>
<keyword evidence="7" id="KW-1185">Reference proteome</keyword>
<comment type="subcellular location">
    <subcellularLocation>
        <location evidence="1">Secreted</location>
    </subcellularLocation>
</comment>
<dbReference type="Proteomes" id="UP001165498">
    <property type="component" value="Unassembled WGS sequence"/>
</dbReference>
<dbReference type="InterPro" id="IPR050708">
    <property type="entry name" value="T6SS_VgrG/RHS"/>
</dbReference>
<evidence type="ECO:0000256" key="3">
    <source>
        <dbReference type="ARBA" id="ARBA00023026"/>
    </source>
</evidence>
<gene>
    <name evidence="6" type="ORF">NM961_06360</name>
</gene>
<evidence type="ECO:0000256" key="2">
    <source>
        <dbReference type="ARBA" id="ARBA00022525"/>
    </source>
</evidence>
<name>A0ABT1QPY8_9GAMM</name>
<dbReference type="PANTHER" id="PTHR32305:SF15">
    <property type="entry name" value="PROTEIN RHSA-RELATED"/>
    <property type="match status" value="1"/>
</dbReference>
<dbReference type="Pfam" id="PF03534">
    <property type="entry name" value="SpvB"/>
    <property type="match status" value="1"/>
</dbReference>
<reference evidence="6" key="1">
    <citation type="submission" date="2022-07" db="EMBL/GenBank/DDBJ databases">
        <title>Tahibacter sp., a new gammaproteobacterium isolated from the silt sample collected at pig farm.</title>
        <authorList>
            <person name="Chen H."/>
        </authorList>
    </citation>
    <scope>NUCLEOTIDE SEQUENCE</scope>
    <source>
        <strain evidence="6">P2K</strain>
    </source>
</reference>
<accession>A0ABT1QPY8</accession>
<organism evidence="6 7">
    <name type="scientific">Tahibacter harae</name>
    <dbReference type="NCBI Taxonomy" id="2963937"/>
    <lineage>
        <taxon>Bacteria</taxon>
        <taxon>Pseudomonadati</taxon>
        <taxon>Pseudomonadota</taxon>
        <taxon>Gammaproteobacteria</taxon>
        <taxon>Lysobacterales</taxon>
        <taxon>Rhodanobacteraceae</taxon>
        <taxon>Tahibacter</taxon>
    </lineage>
</organism>
<keyword evidence="4" id="KW-1133">Transmembrane helix</keyword>
<feature type="domain" description="Insecticide toxin TcdB middle/N-terminal" evidence="5">
    <location>
        <begin position="769"/>
        <end position="917"/>
    </location>
</feature>
<keyword evidence="4" id="KW-0472">Membrane</keyword>
<dbReference type="SUPFAM" id="SSF69318">
    <property type="entry name" value="Integrin alpha N-terminal domain"/>
    <property type="match status" value="2"/>
</dbReference>
<dbReference type="Pfam" id="PF12256">
    <property type="entry name" value="TcdB_toxin_midN"/>
    <property type="match status" value="1"/>
</dbReference>
<dbReference type="Gene3D" id="2.180.10.10">
    <property type="entry name" value="RHS repeat-associated core"/>
    <property type="match status" value="2"/>
</dbReference>
<dbReference type="InterPro" id="IPR022045">
    <property type="entry name" value="TcdB_toxin_mid/N"/>
</dbReference>
<evidence type="ECO:0000256" key="4">
    <source>
        <dbReference type="SAM" id="Phobius"/>
    </source>
</evidence>
<evidence type="ECO:0000259" key="5">
    <source>
        <dbReference type="Pfam" id="PF12256"/>
    </source>
</evidence>
<dbReference type="InterPro" id="IPR022385">
    <property type="entry name" value="Rhs_assc_core"/>
</dbReference>
<evidence type="ECO:0000313" key="7">
    <source>
        <dbReference type="Proteomes" id="UP001165498"/>
    </source>
</evidence>
<keyword evidence="4" id="KW-0812">Transmembrane</keyword>
<feature type="transmembrane region" description="Helical" evidence="4">
    <location>
        <begin position="2146"/>
        <end position="2166"/>
    </location>
</feature>